<evidence type="ECO:0000313" key="1">
    <source>
        <dbReference type="EMBL" id="MFN6546850.1"/>
    </source>
</evidence>
<accession>A0ABW9LGK9</accession>
<gene>
    <name evidence="1" type="ORF">ACK4CT_27010</name>
</gene>
<reference evidence="1 2" key="1">
    <citation type="submission" date="2024-12" db="EMBL/GenBank/DDBJ databases">
        <title>The coexistence of Mycolicibacterium septicum and Mycolicibacterium nivoides in clinical samples.</title>
        <authorList>
            <person name="Wang C."/>
            <person name="Feng Y."/>
            <person name="Zong Z."/>
        </authorList>
    </citation>
    <scope>NUCLEOTIDE SEQUENCE [LARGE SCALE GENOMIC DNA]</scope>
    <source>
        <strain evidence="1 2">120309</strain>
    </source>
</reference>
<name>A0ABW9LGK9_9MYCO</name>
<protein>
    <submittedName>
        <fullName evidence="1">Uncharacterized protein</fullName>
    </submittedName>
</protein>
<dbReference type="Proteomes" id="UP001635816">
    <property type="component" value="Unassembled WGS sequence"/>
</dbReference>
<sequence>MSYTEEELFDACGEPADLFLDKYLESKAEQFGEEKSHEIRAKVQELARAIDGVPYPEGPSTRESYKAHIRDAMRARYPEFSDPFIQMLGVWALIRLG</sequence>
<proteinExistence type="predicted"/>
<dbReference type="RefSeq" id="WP_409544838.1">
    <property type="nucleotide sequence ID" value="NZ_JBKBDD010000012.1"/>
</dbReference>
<evidence type="ECO:0000313" key="2">
    <source>
        <dbReference type="Proteomes" id="UP001635816"/>
    </source>
</evidence>
<dbReference type="EMBL" id="JBKBDD010000012">
    <property type="protein sequence ID" value="MFN6546850.1"/>
    <property type="molecule type" value="Genomic_DNA"/>
</dbReference>
<keyword evidence="2" id="KW-1185">Reference proteome</keyword>
<organism evidence="1 2">
    <name type="scientific">Mycolicibacterium nivoides</name>
    <dbReference type="NCBI Taxonomy" id="2487344"/>
    <lineage>
        <taxon>Bacteria</taxon>
        <taxon>Bacillati</taxon>
        <taxon>Actinomycetota</taxon>
        <taxon>Actinomycetes</taxon>
        <taxon>Mycobacteriales</taxon>
        <taxon>Mycobacteriaceae</taxon>
        <taxon>Mycolicibacterium</taxon>
    </lineage>
</organism>
<comment type="caution">
    <text evidence="1">The sequence shown here is derived from an EMBL/GenBank/DDBJ whole genome shotgun (WGS) entry which is preliminary data.</text>
</comment>